<keyword evidence="2" id="KW-1133">Transmembrane helix</keyword>
<dbReference type="Proteomes" id="UP001194696">
    <property type="component" value="Unassembled WGS sequence"/>
</dbReference>
<sequence>MSSPTVLPSSATDTASSATATDSTGNGSSRSGNNYASCAGGDCGNLGFGLGPISVKSIFYFIGFLGLVIALFYTIFVVRRRRRRNNRRNDPEMAERRGNTTYRPDSGDEVSPPQYRAYMLDQPYTDPGTAIVYPDSVHYGTEQGLIQHIAVLEQQERSQRTSAADQDSIDEDDDIERPMLTTTMTTTTTTTTTTTVVAPAPRSSTTAPTAGTTGTALEGETESASPTTATITEPAPAHAQTFFSGRHLSILRMGLSNYSHNHSRSSSRSSSSASVYSNSSNGSRSTTSQQQQRPAAQRRQMWTNPAQYTESYMIIDRGTSTATPNSTTNNSANDNGTSESSDSPLAVVMPPTLYRLRSMGPPPYIPTSDDEEAPALPPSYNVVVDISSASAPTASTPAEIAAH</sequence>
<keyword evidence="2" id="KW-0812">Transmembrane</keyword>
<evidence type="ECO:0000313" key="4">
    <source>
        <dbReference type="Proteomes" id="UP001194696"/>
    </source>
</evidence>
<feature type="compositionally biased region" description="Basic and acidic residues" evidence="1">
    <location>
        <begin position="87"/>
        <end position="98"/>
    </location>
</feature>
<feature type="compositionally biased region" description="Low complexity" evidence="1">
    <location>
        <begin position="9"/>
        <end position="31"/>
    </location>
</feature>
<organism evidence="3 4">
    <name type="scientific">Linnemannia gamsii</name>
    <dbReference type="NCBI Taxonomy" id="64522"/>
    <lineage>
        <taxon>Eukaryota</taxon>
        <taxon>Fungi</taxon>
        <taxon>Fungi incertae sedis</taxon>
        <taxon>Mucoromycota</taxon>
        <taxon>Mortierellomycotina</taxon>
        <taxon>Mortierellomycetes</taxon>
        <taxon>Mortierellales</taxon>
        <taxon>Mortierellaceae</taxon>
        <taxon>Linnemannia</taxon>
    </lineage>
</organism>
<name>A0ABQ7JLE3_9FUNG</name>
<evidence type="ECO:0000256" key="1">
    <source>
        <dbReference type="SAM" id="MobiDB-lite"/>
    </source>
</evidence>
<feature type="region of interest" description="Disordered" evidence="1">
    <location>
        <begin position="199"/>
        <end position="235"/>
    </location>
</feature>
<feature type="transmembrane region" description="Helical" evidence="2">
    <location>
        <begin position="58"/>
        <end position="78"/>
    </location>
</feature>
<feature type="region of interest" description="Disordered" evidence="1">
    <location>
        <begin position="318"/>
        <end position="346"/>
    </location>
</feature>
<dbReference type="EMBL" id="JAAAIM010001369">
    <property type="protein sequence ID" value="KAG0279161.1"/>
    <property type="molecule type" value="Genomic_DNA"/>
</dbReference>
<comment type="caution">
    <text evidence="3">The sequence shown here is derived from an EMBL/GenBank/DDBJ whole genome shotgun (WGS) entry which is preliminary data.</text>
</comment>
<feature type="region of interest" description="Disordered" evidence="1">
    <location>
        <begin position="1"/>
        <end position="31"/>
    </location>
</feature>
<feature type="compositionally biased region" description="Low complexity" evidence="1">
    <location>
        <begin position="318"/>
        <end position="338"/>
    </location>
</feature>
<accession>A0ABQ7JLE3</accession>
<feature type="region of interest" description="Disordered" evidence="1">
    <location>
        <begin position="259"/>
        <end position="304"/>
    </location>
</feature>
<evidence type="ECO:0000313" key="3">
    <source>
        <dbReference type="EMBL" id="KAG0279161.1"/>
    </source>
</evidence>
<keyword evidence="2" id="KW-0472">Membrane</keyword>
<feature type="compositionally biased region" description="Low complexity" evidence="1">
    <location>
        <begin position="259"/>
        <end position="300"/>
    </location>
</feature>
<reference evidence="3 4" key="1">
    <citation type="journal article" date="2020" name="Fungal Divers.">
        <title>Resolving the Mortierellaceae phylogeny through synthesis of multi-gene phylogenetics and phylogenomics.</title>
        <authorList>
            <person name="Vandepol N."/>
            <person name="Liber J."/>
            <person name="Desiro A."/>
            <person name="Na H."/>
            <person name="Kennedy M."/>
            <person name="Barry K."/>
            <person name="Grigoriev I.V."/>
            <person name="Miller A.N."/>
            <person name="O'Donnell K."/>
            <person name="Stajich J.E."/>
            <person name="Bonito G."/>
        </authorList>
    </citation>
    <scope>NUCLEOTIDE SEQUENCE [LARGE SCALE GENOMIC DNA]</scope>
    <source>
        <strain evidence="3 4">AD045</strain>
    </source>
</reference>
<evidence type="ECO:0000256" key="2">
    <source>
        <dbReference type="SAM" id="Phobius"/>
    </source>
</evidence>
<proteinExistence type="predicted"/>
<feature type="region of interest" description="Disordered" evidence="1">
    <location>
        <begin position="86"/>
        <end position="111"/>
    </location>
</feature>
<protein>
    <submittedName>
        <fullName evidence="3">Uncharacterized protein</fullName>
    </submittedName>
</protein>
<keyword evidence="4" id="KW-1185">Reference proteome</keyword>
<gene>
    <name evidence="3" type="ORF">BGZ96_002039</name>
</gene>